<evidence type="ECO:0000256" key="4">
    <source>
        <dbReference type="ARBA" id="ARBA00022795"/>
    </source>
</evidence>
<name>A0A1T4W6F1_9BACT</name>
<dbReference type="STRING" id="1121442.SAMN02745702_01719"/>
<proteinExistence type="inferred from homology"/>
<protein>
    <recommendedName>
        <fullName evidence="2">Negative regulator of flagellin synthesis</fullName>
    </recommendedName>
    <alternativeName>
        <fullName evidence="8">Anti-sigma-28 factor</fullName>
    </alternativeName>
</protein>
<feature type="region of interest" description="Disordered" evidence="9">
    <location>
        <begin position="1"/>
        <end position="43"/>
    </location>
</feature>
<dbReference type="InterPro" id="IPR007412">
    <property type="entry name" value="FlgM"/>
</dbReference>
<keyword evidence="6" id="KW-0804">Transcription</keyword>
<evidence type="ECO:0000313" key="11">
    <source>
        <dbReference type="EMBL" id="SKA72850.1"/>
    </source>
</evidence>
<evidence type="ECO:0000256" key="9">
    <source>
        <dbReference type="SAM" id="MobiDB-lite"/>
    </source>
</evidence>
<comment type="similarity">
    <text evidence="1">Belongs to the FlgM family.</text>
</comment>
<dbReference type="GO" id="GO:0045892">
    <property type="term" value="P:negative regulation of DNA-templated transcription"/>
    <property type="evidence" value="ECO:0007669"/>
    <property type="project" value="InterPro"/>
</dbReference>
<sequence>MKIYTLVGMSEAQQAAAPRQKRLQNEEREAQSAQRGDQVSVSSAGKLSAIAMRSALDAPDVRTAKVQSLQHDIQAGTYRIDSEEIAQKLLEADLELYS</sequence>
<evidence type="ECO:0000313" key="12">
    <source>
        <dbReference type="Proteomes" id="UP000189733"/>
    </source>
</evidence>
<dbReference type="SUPFAM" id="SSF101498">
    <property type="entry name" value="Anti-sigma factor FlgM"/>
    <property type="match status" value="1"/>
</dbReference>
<reference evidence="11 12" key="1">
    <citation type="submission" date="2017-02" db="EMBL/GenBank/DDBJ databases">
        <authorList>
            <person name="Peterson S.W."/>
        </authorList>
    </citation>
    <scope>NUCLEOTIDE SEQUENCE [LARGE SCALE GENOMIC DNA]</scope>
    <source>
        <strain evidence="11 12">DSM 18034</strain>
    </source>
</reference>
<evidence type="ECO:0000256" key="5">
    <source>
        <dbReference type="ARBA" id="ARBA00023015"/>
    </source>
</evidence>
<feature type="domain" description="Anti-sigma-28 factor FlgM C-terminal" evidence="10">
    <location>
        <begin position="37"/>
        <end position="91"/>
    </location>
</feature>
<evidence type="ECO:0000256" key="8">
    <source>
        <dbReference type="ARBA" id="ARBA00030117"/>
    </source>
</evidence>
<evidence type="ECO:0000256" key="2">
    <source>
        <dbReference type="ARBA" id="ARBA00017823"/>
    </source>
</evidence>
<evidence type="ECO:0000256" key="1">
    <source>
        <dbReference type="ARBA" id="ARBA00005322"/>
    </source>
</evidence>
<keyword evidence="12" id="KW-1185">Reference proteome</keyword>
<keyword evidence="3" id="KW-0678">Repressor</keyword>
<evidence type="ECO:0000256" key="6">
    <source>
        <dbReference type="ARBA" id="ARBA00023163"/>
    </source>
</evidence>
<dbReference type="Pfam" id="PF04316">
    <property type="entry name" value="FlgM"/>
    <property type="match status" value="1"/>
</dbReference>
<dbReference type="Proteomes" id="UP000189733">
    <property type="component" value="Unassembled WGS sequence"/>
</dbReference>
<keyword evidence="4" id="KW-1005">Bacterial flagellum biogenesis</keyword>
<dbReference type="EMBL" id="FUYA01000005">
    <property type="protein sequence ID" value="SKA72850.1"/>
    <property type="molecule type" value="Genomic_DNA"/>
</dbReference>
<dbReference type="RefSeq" id="WP_078685007.1">
    <property type="nucleotide sequence ID" value="NZ_FUYA01000005.1"/>
</dbReference>
<dbReference type="OrthoDB" id="9797114at2"/>
<feature type="compositionally biased region" description="Polar residues" evidence="9">
    <location>
        <begin position="31"/>
        <end position="43"/>
    </location>
</feature>
<comment type="function">
    <text evidence="7">Responsible for the coupling of flagellin expression to flagellar assembly by preventing expression of the flagellin genes when a component of the middle class of proteins is defective. It negatively regulates flagellar genes by inhibiting the activity of FliA by directly binding to FliA.</text>
</comment>
<dbReference type="NCBIfam" id="TIGR03824">
    <property type="entry name" value="FlgM_jcvi"/>
    <property type="match status" value="1"/>
</dbReference>
<dbReference type="InterPro" id="IPR031316">
    <property type="entry name" value="FlgM_C"/>
</dbReference>
<keyword evidence="5" id="KW-0805">Transcription regulation</keyword>
<dbReference type="AlphaFoldDB" id="A0A1T4W6F1"/>
<accession>A0A1T4W6F1</accession>
<gene>
    <name evidence="11" type="ORF">SAMN02745702_01719</name>
</gene>
<evidence type="ECO:0000259" key="10">
    <source>
        <dbReference type="Pfam" id="PF04316"/>
    </source>
</evidence>
<organism evidence="11 12">
    <name type="scientific">Desulfobaculum bizertense DSM 18034</name>
    <dbReference type="NCBI Taxonomy" id="1121442"/>
    <lineage>
        <taxon>Bacteria</taxon>
        <taxon>Pseudomonadati</taxon>
        <taxon>Thermodesulfobacteriota</taxon>
        <taxon>Desulfovibrionia</taxon>
        <taxon>Desulfovibrionales</taxon>
        <taxon>Desulfovibrionaceae</taxon>
        <taxon>Desulfobaculum</taxon>
    </lineage>
</organism>
<dbReference type="InterPro" id="IPR035890">
    <property type="entry name" value="Anti-sigma-28_factor_FlgM_sf"/>
</dbReference>
<dbReference type="GO" id="GO:0044781">
    <property type="term" value="P:bacterial-type flagellum organization"/>
    <property type="evidence" value="ECO:0007669"/>
    <property type="project" value="UniProtKB-KW"/>
</dbReference>
<evidence type="ECO:0000256" key="3">
    <source>
        <dbReference type="ARBA" id="ARBA00022491"/>
    </source>
</evidence>
<evidence type="ECO:0000256" key="7">
    <source>
        <dbReference type="ARBA" id="ARBA00024739"/>
    </source>
</evidence>